<dbReference type="SUPFAM" id="SSF52833">
    <property type="entry name" value="Thioredoxin-like"/>
    <property type="match status" value="1"/>
</dbReference>
<feature type="transmembrane region" description="Helical" evidence="1">
    <location>
        <begin position="12"/>
        <end position="35"/>
    </location>
</feature>
<accession>A0A1S1Z2I0</accession>
<dbReference type="RefSeq" id="WP_044226034.1">
    <property type="nucleotide sequence ID" value="NZ_JRYR02000001.1"/>
</dbReference>
<dbReference type="InterPro" id="IPR036249">
    <property type="entry name" value="Thioredoxin-like_sf"/>
</dbReference>
<proteinExistence type="predicted"/>
<dbReference type="Pfam" id="PF08534">
    <property type="entry name" value="Redoxin"/>
    <property type="match status" value="1"/>
</dbReference>
<feature type="domain" description="Thioredoxin" evidence="2">
    <location>
        <begin position="40"/>
        <end position="191"/>
    </location>
</feature>
<gene>
    <name evidence="3" type="ORF">NH26_13665</name>
</gene>
<evidence type="ECO:0000256" key="1">
    <source>
        <dbReference type="SAM" id="Phobius"/>
    </source>
</evidence>
<dbReference type="PANTHER" id="PTHR42852">
    <property type="entry name" value="THIOL:DISULFIDE INTERCHANGE PROTEIN DSBE"/>
    <property type="match status" value="1"/>
</dbReference>
<dbReference type="EMBL" id="JRYR02000001">
    <property type="protein sequence ID" value="OHX67315.1"/>
    <property type="molecule type" value="Genomic_DNA"/>
</dbReference>
<evidence type="ECO:0000313" key="3">
    <source>
        <dbReference type="EMBL" id="OHX67315.1"/>
    </source>
</evidence>
<comment type="caution">
    <text evidence="3">The sequence shown here is derived from an EMBL/GenBank/DDBJ whole genome shotgun (WGS) entry which is preliminary data.</text>
</comment>
<dbReference type="InterPro" id="IPR013740">
    <property type="entry name" value="Redoxin"/>
</dbReference>
<keyword evidence="1" id="KW-1133">Transmembrane helix</keyword>
<dbReference type="PROSITE" id="PS51352">
    <property type="entry name" value="THIOREDOXIN_2"/>
    <property type="match status" value="1"/>
</dbReference>
<sequence>MKEKVIKELKSWGVILIIFGGLYITGLHTEVFGFLQRILVSTGIVNADTEVEHLGYTDYKWQVAEFKSGEKINFDEFKGKTVFLNIWASWCPPCIAEMPSIEGLYQKLKDKDDVVFVILNVDEDKSKAEKFLKRKDFSFPVYSRNAPTPPIFQSRSIPTTFVINKEGEIIFKHTGLANYDTDDFVKMLSSN</sequence>
<dbReference type="GO" id="GO:0016491">
    <property type="term" value="F:oxidoreductase activity"/>
    <property type="evidence" value="ECO:0007669"/>
    <property type="project" value="InterPro"/>
</dbReference>
<dbReference type="Proteomes" id="UP000179797">
    <property type="component" value="Unassembled WGS sequence"/>
</dbReference>
<dbReference type="InterPro" id="IPR013766">
    <property type="entry name" value="Thioredoxin_domain"/>
</dbReference>
<dbReference type="InterPro" id="IPR050553">
    <property type="entry name" value="Thioredoxin_ResA/DsbE_sf"/>
</dbReference>
<name>A0A1S1Z2I0_FLAPC</name>
<dbReference type="Gene3D" id="3.40.30.10">
    <property type="entry name" value="Glutaredoxin"/>
    <property type="match status" value="1"/>
</dbReference>
<reference evidence="3 4" key="1">
    <citation type="journal article" date="2012" name="Int. J. Syst. Evol. Microbiol.">
        <title>Flammeovirga pacifica sp. nov., isolated from deep-sea sediment.</title>
        <authorList>
            <person name="Xu H."/>
            <person name="Fu Y."/>
            <person name="Yang N."/>
            <person name="Ding Z."/>
            <person name="Lai Q."/>
            <person name="Zeng R."/>
        </authorList>
    </citation>
    <scope>NUCLEOTIDE SEQUENCE [LARGE SCALE GENOMIC DNA]</scope>
    <source>
        <strain evidence="4">DSM 24597 / LMG 26175 / WPAGA1</strain>
    </source>
</reference>
<dbReference type="OrthoDB" id="6399635at2"/>
<keyword evidence="4" id="KW-1185">Reference proteome</keyword>
<dbReference type="PANTHER" id="PTHR42852:SF13">
    <property type="entry name" value="PROTEIN DIPZ"/>
    <property type="match status" value="1"/>
</dbReference>
<dbReference type="AlphaFoldDB" id="A0A1S1Z2I0"/>
<dbReference type="STRING" id="915059.NH26_13665"/>
<keyword evidence="1" id="KW-0472">Membrane</keyword>
<keyword evidence="1" id="KW-0812">Transmembrane</keyword>
<organism evidence="3 4">
    <name type="scientific">Flammeovirga pacifica</name>
    <dbReference type="NCBI Taxonomy" id="915059"/>
    <lineage>
        <taxon>Bacteria</taxon>
        <taxon>Pseudomonadati</taxon>
        <taxon>Bacteroidota</taxon>
        <taxon>Cytophagia</taxon>
        <taxon>Cytophagales</taxon>
        <taxon>Flammeovirgaceae</taxon>
        <taxon>Flammeovirga</taxon>
    </lineage>
</organism>
<protein>
    <recommendedName>
        <fullName evidence="2">Thioredoxin domain-containing protein</fullName>
    </recommendedName>
</protein>
<evidence type="ECO:0000259" key="2">
    <source>
        <dbReference type="PROSITE" id="PS51352"/>
    </source>
</evidence>
<dbReference type="CDD" id="cd02966">
    <property type="entry name" value="TlpA_like_family"/>
    <property type="match status" value="1"/>
</dbReference>
<evidence type="ECO:0000313" key="4">
    <source>
        <dbReference type="Proteomes" id="UP000179797"/>
    </source>
</evidence>